<proteinExistence type="predicted"/>
<dbReference type="RefSeq" id="WP_072740204.1">
    <property type="nucleotide sequence ID" value="NZ_CP048813.1"/>
</dbReference>
<sequence length="206" mass="21176">MTTDQLTRERSRRKRRAILASGLVLGVGAVVTLAAWNDSVWGDATFGTGDQSWNMQGSVDGGTSWHEFQIQADAGSMQFDLGAIDPGSLTPGDSVHALFGLRETEGHLGSTVTVASPVVDGANTLAQALDVTVYDHGSTNPGACTGTGGTQIVTGKLATVGASTPFTMAAGADNWLCYTVTLPAGTNPSGLAQTVDAAWEMQATSD</sequence>
<name>A0A1G8H625_9NOCA</name>
<reference evidence="1 2" key="1">
    <citation type="submission" date="2016-10" db="EMBL/GenBank/DDBJ databases">
        <authorList>
            <person name="de Groot N.N."/>
        </authorList>
    </citation>
    <scope>NUCLEOTIDE SEQUENCE [LARGE SCALE GENOMIC DNA]</scope>
    <source>
        <strain evidence="1 2">DSM 44892</strain>
    </source>
</reference>
<dbReference type="AlphaFoldDB" id="A0A1G8H625"/>
<evidence type="ECO:0000313" key="1">
    <source>
        <dbReference type="EMBL" id="SDI01971.1"/>
    </source>
</evidence>
<dbReference type="NCBIfam" id="TIGR04088">
    <property type="entry name" value="cognate_SipW"/>
    <property type="match status" value="1"/>
</dbReference>
<organism evidence="1 2">
    <name type="scientific">Rhodococcus triatomae</name>
    <dbReference type="NCBI Taxonomy" id="300028"/>
    <lineage>
        <taxon>Bacteria</taxon>
        <taxon>Bacillati</taxon>
        <taxon>Actinomycetota</taxon>
        <taxon>Actinomycetes</taxon>
        <taxon>Mycobacteriales</taxon>
        <taxon>Nocardiaceae</taxon>
        <taxon>Rhodococcus</taxon>
    </lineage>
</organism>
<dbReference type="InterPro" id="IPR023833">
    <property type="entry name" value="Signal_pept_SipW-depend-type"/>
</dbReference>
<keyword evidence="2" id="KW-1185">Reference proteome</keyword>
<dbReference type="OrthoDB" id="4380731at2"/>
<accession>A0A1G8H625</accession>
<dbReference type="EMBL" id="FNDN01000004">
    <property type="protein sequence ID" value="SDI01971.1"/>
    <property type="molecule type" value="Genomic_DNA"/>
</dbReference>
<dbReference type="Proteomes" id="UP000183263">
    <property type="component" value="Unassembled WGS sequence"/>
</dbReference>
<gene>
    <name evidence="1" type="ORF">SAMN05444695_104325</name>
</gene>
<protein>
    <submittedName>
        <fullName evidence="1">SipW-cognate class signal peptide</fullName>
    </submittedName>
</protein>
<evidence type="ECO:0000313" key="2">
    <source>
        <dbReference type="Proteomes" id="UP000183263"/>
    </source>
</evidence>